<comment type="subcellular location">
    <subcellularLocation>
        <location evidence="1">Membrane</location>
        <topology evidence="1">Multi-pass membrane protein</topology>
    </subcellularLocation>
</comment>
<dbReference type="EMBL" id="OVEO01000005">
    <property type="protein sequence ID" value="SPQ96088.1"/>
    <property type="molecule type" value="Genomic_DNA"/>
</dbReference>
<sequence length="153" mass="17720">MGDVTADEFDNRNVAFLNGKGFWVFYIATILVFRYLLFAIPILHWRHCAWTVVHQIHTAVTFLLFHWNKGSPVAEDQGVYDEETFWEQIDRGTQYTTNRKFLTILPVIVFLLASYESGWNVDLVVANTISLAIILIAKSPYMHRVRILGINKD</sequence>
<keyword evidence="4 5" id="KW-0472">Membrane</keyword>
<protein>
    <submittedName>
        <fullName evidence="6">Uncharacterized protein</fullName>
    </submittedName>
</protein>
<evidence type="ECO:0000256" key="5">
    <source>
        <dbReference type="SAM" id="Phobius"/>
    </source>
</evidence>
<dbReference type="PANTHER" id="PTHR12665">
    <property type="entry name" value="ORMDL PROTEINS"/>
    <property type="match status" value="1"/>
</dbReference>
<dbReference type="OrthoDB" id="1932233at2759"/>
<dbReference type="EMBL" id="CDSF01000082">
    <property type="protein sequence ID" value="CEO98093.1"/>
    <property type="molecule type" value="Genomic_DNA"/>
</dbReference>
<evidence type="ECO:0000313" key="7">
    <source>
        <dbReference type="EMBL" id="SPQ96088.1"/>
    </source>
</evidence>
<name>A0A0G4IRU3_PLABS</name>
<reference evidence="7 9" key="2">
    <citation type="submission" date="2018-03" db="EMBL/GenBank/DDBJ databases">
        <authorList>
            <person name="Fogelqvist J."/>
        </authorList>
    </citation>
    <scope>NUCLEOTIDE SEQUENCE [LARGE SCALE GENOMIC DNA]</scope>
</reference>
<keyword evidence="2 5" id="KW-0812">Transmembrane</keyword>
<dbReference type="STRING" id="37360.A0A0G4IRU3"/>
<keyword evidence="8" id="KW-1185">Reference proteome</keyword>
<accession>A0A0G4IRU3</accession>
<keyword evidence="7" id="KW-0496">Mitochondrion</keyword>
<evidence type="ECO:0000256" key="4">
    <source>
        <dbReference type="ARBA" id="ARBA00023136"/>
    </source>
</evidence>
<organism evidence="6 8">
    <name type="scientific">Plasmodiophora brassicae</name>
    <name type="common">Clubroot disease agent</name>
    <dbReference type="NCBI Taxonomy" id="37360"/>
    <lineage>
        <taxon>Eukaryota</taxon>
        <taxon>Sar</taxon>
        <taxon>Rhizaria</taxon>
        <taxon>Endomyxa</taxon>
        <taxon>Phytomyxea</taxon>
        <taxon>Plasmodiophorida</taxon>
        <taxon>Plasmodiophoridae</taxon>
        <taxon>Plasmodiophora</taxon>
    </lineage>
</organism>
<keyword evidence="3 5" id="KW-1133">Transmembrane helix</keyword>
<dbReference type="Proteomes" id="UP000290189">
    <property type="component" value="Unassembled WGS sequence"/>
</dbReference>
<dbReference type="Pfam" id="PF04061">
    <property type="entry name" value="ORMDL"/>
    <property type="match status" value="1"/>
</dbReference>
<evidence type="ECO:0000256" key="2">
    <source>
        <dbReference type="ARBA" id="ARBA00022692"/>
    </source>
</evidence>
<evidence type="ECO:0000313" key="8">
    <source>
        <dbReference type="Proteomes" id="UP000039324"/>
    </source>
</evidence>
<dbReference type="InterPro" id="IPR007203">
    <property type="entry name" value="ORMDL"/>
</dbReference>
<evidence type="ECO:0000313" key="9">
    <source>
        <dbReference type="Proteomes" id="UP000290189"/>
    </source>
</evidence>
<dbReference type="AlphaFoldDB" id="A0A0G4IRU3"/>
<geneLocation type="mitochondrion" evidence="7"/>
<evidence type="ECO:0000256" key="3">
    <source>
        <dbReference type="ARBA" id="ARBA00022989"/>
    </source>
</evidence>
<evidence type="ECO:0000313" key="6">
    <source>
        <dbReference type="EMBL" id="CEO98093.1"/>
    </source>
</evidence>
<gene>
    <name evidence="6" type="ORF">PBRA_006207</name>
    <name evidence="7" type="ORF">PLBR_LOCUS3303</name>
</gene>
<feature type="transmembrane region" description="Helical" evidence="5">
    <location>
        <begin position="23"/>
        <end position="43"/>
    </location>
</feature>
<proteinExistence type="predicted"/>
<dbReference type="Proteomes" id="UP000039324">
    <property type="component" value="Unassembled WGS sequence"/>
</dbReference>
<feature type="transmembrane region" description="Helical" evidence="5">
    <location>
        <begin position="101"/>
        <end position="117"/>
    </location>
</feature>
<dbReference type="OMA" id="STHYTHF"/>
<evidence type="ECO:0000256" key="1">
    <source>
        <dbReference type="ARBA" id="ARBA00004141"/>
    </source>
</evidence>
<dbReference type="GO" id="GO:0005789">
    <property type="term" value="C:endoplasmic reticulum membrane"/>
    <property type="evidence" value="ECO:0007669"/>
    <property type="project" value="InterPro"/>
</dbReference>
<feature type="transmembrane region" description="Helical" evidence="5">
    <location>
        <begin position="123"/>
        <end position="141"/>
    </location>
</feature>
<reference evidence="6 8" key="1">
    <citation type="submission" date="2015-02" db="EMBL/GenBank/DDBJ databases">
        <authorList>
            <person name="Chooi Y.-H."/>
        </authorList>
    </citation>
    <scope>NUCLEOTIDE SEQUENCE [LARGE SCALE GENOMIC DNA]</scope>
    <source>
        <strain evidence="6">E3</strain>
    </source>
</reference>